<dbReference type="PANTHER" id="PTHR42776:SF27">
    <property type="entry name" value="DIPEPTIDYL PEPTIDASE FAMILY MEMBER 6"/>
    <property type="match status" value="1"/>
</dbReference>
<evidence type="ECO:0000256" key="8">
    <source>
        <dbReference type="ARBA" id="ARBA00045885"/>
    </source>
</evidence>
<dbReference type="PANTHER" id="PTHR42776">
    <property type="entry name" value="SERINE PEPTIDASE S9 FAMILY MEMBER"/>
    <property type="match status" value="1"/>
</dbReference>
<evidence type="ECO:0000256" key="6">
    <source>
        <dbReference type="ARBA" id="ARBA00032284"/>
    </source>
</evidence>
<proteinExistence type="inferred from homology"/>
<dbReference type="InterPro" id="IPR023302">
    <property type="entry name" value="Pept_S9A_N"/>
</dbReference>
<dbReference type="PRINTS" id="PR00862">
    <property type="entry name" value="PROLIGOPTASE"/>
</dbReference>
<keyword evidence="13" id="KW-1185">Reference proteome</keyword>
<accession>A0ABU5H375</accession>
<reference evidence="12 13" key="1">
    <citation type="submission" date="2023-12" db="EMBL/GenBank/DDBJ databases">
        <title>the genome sequence of Hyalangium sp. s54d21.</title>
        <authorList>
            <person name="Zhang X."/>
        </authorList>
    </citation>
    <scope>NUCLEOTIDE SEQUENCE [LARGE SCALE GENOMIC DNA]</scope>
    <source>
        <strain evidence="13">s54d21</strain>
    </source>
</reference>
<feature type="signal peptide" evidence="9">
    <location>
        <begin position="1"/>
        <end position="21"/>
    </location>
</feature>
<evidence type="ECO:0000313" key="13">
    <source>
        <dbReference type="Proteomes" id="UP001291309"/>
    </source>
</evidence>
<evidence type="ECO:0000256" key="3">
    <source>
        <dbReference type="ARBA" id="ARBA00022801"/>
    </source>
</evidence>
<dbReference type="InterPro" id="IPR011659">
    <property type="entry name" value="WD40"/>
</dbReference>
<dbReference type="InterPro" id="IPR002471">
    <property type="entry name" value="Pept_S9_AS"/>
</dbReference>
<keyword evidence="4" id="KW-0720">Serine protease</keyword>
<evidence type="ECO:0000256" key="2">
    <source>
        <dbReference type="ARBA" id="ARBA00022670"/>
    </source>
</evidence>
<comment type="caution">
    <text evidence="12">The sequence shown here is derived from an EMBL/GenBank/DDBJ whole genome shotgun (WGS) entry which is preliminary data.</text>
</comment>
<dbReference type="Pfam" id="PF02897">
    <property type="entry name" value="Peptidase_S9_N"/>
    <property type="match status" value="1"/>
</dbReference>
<evidence type="ECO:0000259" key="11">
    <source>
        <dbReference type="Pfam" id="PF02897"/>
    </source>
</evidence>
<feature type="chain" id="PRO_5046944726" description="Acyl-peptide hydrolase" evidence="9">
    <location>
        <begin position="22"/>
        <end position="647"/>
    </location>
</feature>
<dbReference type="GO" id="GO:0016787">
    <property type="term" value="F:hydrolase activity"/>
    <property type="evidence" value="ECO:0007669"/>
    <property type="project" value="UniProtKB-KW"/>
</dbReference>
<evidence type="ECO:0000256" key="1">
    <source>
        <dbReference type="ARBA" id="ARBA00005228"/>
    </source>
</evidence>
<name>A0ABU5H375_9BACT</name>
<evidence type="ECO:0000256" key="4">
    <source>
        <dbReference type="ARBA" id="ARBA00022825"/>
    </source>
</evidence>
<evidence type="ECO:0000256" key="7">
    <source>
        <dbReference type="ARBA" id="ARBA00032596"/>
    </source>
</evidence>
<feature type="domain" description="Peptidase S9 prolyl oligopeptidase catalytic" evidence="10">
    <location>
        <begin position="433"/>
        <end position="640"/>
    </location>
</feature>
<dbReference type="PROSITE" id="PS00708">
    <property type="entry name" value="PRO_ENDOPEP_SER"/>
    <property type="match status" value="1"/>
</dbReference>
<feature type="domain" description="Peptidase S9A N-terminal" evidence="11">
    <location>
        <begin position="101"/>
        <end position="366"/>
    </location>
</feature>
<evidence type="ECO:0000259" key="10">
    <source>
        <dbReference type="Pfam" id="PF00326"/>
    </source>
</evidence>
<dbReference type="SUPFAM" id="SSF82171">
    <property type="entry name" value="DPP6 N-terminal domain-like"/>
    <property type="match status" value="1"/>
</dbReference>
<keyword evidence="5" id="KW-0007">Acetylation</keyword>
<keyword evidence="3 12" id="KW-0378">Hydrolase</keyword>
<dbReference type="InterPro" id="IPR029058">
    <property type="entry name" value="AB_hydrolase_fold"/>
</dbReference>
<dbReference type="InterPro" id="IPR001375">
    <property type="entry name" value="Peptidase_S9_cat"/>
</dbReference>
<evidence type="ECO:0000313" key="12">
    <source>
        <dbReference type="EMBL" id="MDY7227248.1"/>
    </source>
</evidence>
<dbReference type="InterPro" id="IPR011042">
    <property type="entry name" value="6-blade_b-propeller_TolB-like"/>
</dbReference>
<dbReference type="SUPFAM" id="SSF53474">
    <property type="entry name" value="alpha/beta-Hydrolases"/>
    <property type="match status" value="1"/>
</dbReference>
<dbReference type="EMBL" id="JAXIVS010000004">
    <property type="protein sequence ID" value="MDY7227248.1"/>
    <property type="molecule type" value="Genomic_DNA"/>
</dbReference>
<dbReference type="Gene3D" id="2.120.10.30">
    <property type="entry name" value="TolB, C-terminal domain"/>
    <property type="match status" value="2"/>
</dbReference>
<sequence>MSSLVSRVVAAVALLPALALAAPPATKPSTPAKPTARPSKQYTIEQFMTTTLYRGASFSPDEKKLLFSSNQSGIFNAYSVATTGGKPKALTQSKTESTFSVAYFPKDERILYTRDQGGNENNHLYVRSLDGKEKDLTPGDKLKAQFVGWKSDDFSAFYVTTNERDERFFDLYKYDAKTYARTLLFQNPGGYEFADISRDEKWIALDKQRTTADSDIYLYDVAKKETQHITAHKGVATYTAASFDPASSALYFLTNDGSEFTRVASYTLADGKVADVEKADWDIMYTYFSQNGAYRVTAINEDGRTTIRLHDVKVGKQVALPQLPAGDITAVNIARSEKRMAFYHNGDRSPNNIYVYEFATGKATRLTNALSPEVDAEDLVEAQVVRFKSFDGMEIPNILFKPHQATAETKAPALVWVHGGPGGQTRKGYHPFIQYLANHGYVVLGINNRGSSGYGKTFFTADDQKHGKEPLRDCIEAKKYLSSLPYVDGSRVGIIGGSYGGYMTLAALAFHPDEFNVGVDIFGVSNWLRTLENIPPYWESFREALYQEIGDPKTQEKMLRETSPLFHADKIKKPLLVIQGANDPRVIKPESDEIVQAVQKNKVPVEYVVFPDEGHGFTKKKNEAEAYARTRTFLDQYLKKAAPGATN</sequence>
<protein>
    <recommendedName>
        <fullName evidence="7">Acyl-peptide hydrolase</fullName>
    </recommendedName>
    <alternativeName>
        <fullName evidence="6">Acylaminoacyl-peptidase</fullName>
    </alternativeName>
</protein>
<organism evidence="12 13">
    <name type="scientific">Hyalangium rubrum</name>
    <dbReference type="NCBI Taxonomy" id="3103134"/>
    <lineage>
        <taxon>Bacteria</taxon>
        <taxon>Pseudomonadati</taxon>
        <taxon>Myxococcota</taxon>
        <taxon>Myxococcia</taxon>
        <taxon>Myxococcales</taxon>
        <taxon>Cystobacterineae</taxon>
        <taxon>Archangiaceae</taxon>
        <taxon>Hyalangium</taxon>
    </lineage>
</organism>
<gene>
    <name evidence="12" type="ORF">SYV04_12630</name>
</gene>
<evidence type="ECO:0000256" key="5">
    <source>
        <dbReference type="ARBA" id="ARBA00022990"/>
    </source>
</evidence>
<keyword evidence="9" id="KW-0732">Signal</keyword>
<dbReference type="Pfam" id="PF07676">
    <property type="entry name" value="PD40"/>
    <property type="match status" value="1"/>
</dbReference>
<comment type="similarity">
    <text evidence="1">Belongs to the peptidase S9A family.</text>
</comment>
<dbReference type="Proteomes" id="UP001291309">
    <property type="component" value="Unassembled WGS sequence"/>
</dbReference>
<evidence type="ECO:0000256" key="9">
    <source>
        <dbReference type="SAM" id="SignalP"/>
    </source>
</evidence>
<dbReference type="InterPro" id="IPR002470">
    <property type="entry name" value="Peptidase_S9A"/>
</dbReference>
<comment type="function">
    <text evidence="8">This enzyme catalyzes the hydrolysis of the N-terminal peptide bond of an N-acetylated peptide to generate an N-acetylated amino acid and a peptide with a free N-terminus. It preferentially cleaves off Ac-Ala, Ac-Met and Ac-Ser. Also, involved in the degradation of oxidized and glycated proteins.</text>
</comment>
<dbReference type="Pfam" id="PF00326">
    <property type="entry name" value="Peptidase_S9"/>
    <property type="match status" value="1"/>
</dbReference>
<dbReference type="Gene3D" id="3.40.50.1820">
    <property type="entry name" value="alpha/beta hydrolase"/>
    <property type="match status" value="1"/>
</dbReference>
<dbReference type="RefSeq" id="WP_321545976.1">
    <property type="nucleotide sequence ID" value="NZ_JAXIVS010000004.1"/>
</dbReference>
<keyword evidence="2" id="KW-0645">Protease</keyword>